<dbReference type="InterPro" id="IPR011990">
    <property type="entry name" value="TPR-like_helical_dom_sf"/>
</dbReference>
<name>A0ABP9LEJ0_9GAMM</name>
<dbReference type="SUPFAM" id="SSF81901">
    <property type="entry name" value="HCP-like"/>
    <property type="match status" value="1"/>
</dbReference>
<dbReference type="RefSeq" id="WP_158985225.1">
    <property type="nucleotide sequence ID" value="NZ_BAABKY010000002.1"/>
</dbReference>
<sequence>MRLRIALLAVLLPFPFATTASDQVHWRERDVMADEAYLRYHPDQRYRNLGLEAYAQQDYATALSHFTEAARYADKASQAFIAGMYWEGLGVPSDPAMAYAWIDLASERRTPPLLAYREHYWSRLDASQRERASTIGLDLYAEYGDDVAQHRLERLLAKGQSRAAATRSPYLYVNGHLEWYQSKFWRPRQYWALQETLIRDALPHADDPGQVRVRPLEPIRDRPADGDRP</sequence>
<accession>A0ABP9LEJ0</accession>
<evidence type="ECO:0000256" key="1">
    <source>
        <dbReference type="SAM" id="MobiDB-lite"/>
    </source>
</evidence>
<comment type="caution">
    <text evidence="3">The sequence shown here is derived from an EMBL/GenBank/DDBJ whole genome shotgun (WGS) entry which is preliminary data.</text>
</comment>
<feature type="chain" id="PRO_5045982570" description="Sel1 repeat family protein" evidence="2">
    <location>
        <begin position="21"/>
        <end position="229"/>
    </location>
</feature>
<evidence type="ECO:0000313" key="3">
    <source>
        <dbReference type="EMBL" id="GAA5076857.1"/>
    </source>
</evidence>
<evidence type="ECO:0000313" key="4">
    <source>
        <dbReference type="Proteomes" id="UP001501083"/>
    </source>
</evidence>
<feature type="region of interest" description="Disordered" evidence="1">
    <location>
        <begin position="208"/>
        <end position="229"/>
    </location>
</feature>
<keyword evidence="2" id="KW-0732">Signal</keyword>
<gene>
    <name evidence="3" type="ORF">GCM10025759_22070</name>
</gene>
<reference evidence="4" key="1">
    <citation type="journal article" date="2019" name="Int. J. Syst. Evol. Microbiol.">
        <title>The Global Catalogue of Microorganisms (GCM) 10K type strain sequencing project: providing services to taxonomists for standard genome sequencing and annotation.</title>
        <authorList>
            <consortium name="The Broad Institute Genomics Platform"/>
            <consortium name="The Broad Institute Genome Sequencing Center for Infectious Disease"/>
            <person name="Wu L."/>
            <person name="Ma J."/>
        </authorList>
    </citation>
    <scope>NUCLEOTIDE SEQUENCE [LARGE SCALE GENOMIC DNA]</scope>
    <source>
        <strain evidence="4">JCM 19212</strain>
    </source>
</reference>
<dbReference type="Proteomes" id="UP001501083">
    <property type="component" value="Unassembled WGS sequence"/>
</dbReference>
<dbReference type="EMBL" id="BAABKY010000002">
    <property type="protein sequence ID" value="GAA5076857.1"/>
    <property type="molecule type" value="Genomic_DNA"/>
</dbReference>
<feature type="signal peptide" evidence="2">
    <location>
        <begin position="1"/>
        <end position="20"/>
    </location>
</feature>
<dbReference type="Gene3D" id="1.25.40.10">
    <property type="entry name" value="Tetratricopeptide repeat domain"/>
    <property type="match status" value="1"/>
</dbReference>
<evidence type="ECO:0000256" key="2">
    <source>
        <dbReference type="SAM" id="SignalP"/>
    </source>
</evidence>
<evidence type="ECO:0008006" key="5">
    <source>
        <dbReference type="Google" id="ProtNLM"/>
    </source>
</evidence>
<protein>
    <recommendedName>
        <fullName evidence="5">Sel1 repeat family protein</fullName>
    </recommendedName>
</protein>
<keyword evidence="4" id="KW-1185">Reference proteome</keyword>
<proteinExistence type="predicted"/>
<organism evidence="3 4">
    <name type="scientific">Lysobacter panacisoli</name>
    <dbReference type="NCBI Taxonomy" id="1255263"/>
    <lineage>
        <taxon>Bacteria</taxon>
        <taxon>Pseudomonadati</taxon>
        <taxon>Pseudomonadota</taxon>
        <taxon>Gammaproteobacteria</taxon>
        <taxon>Lysobacterales</taxon>
        <taxon>Lysobacteraceae</taxon>
        <taxon>Lysobacter</taxon>
    </lineage>
</organism>